<protein>
    <submittedName>
        <fullName evidence="2">Uncharacterized protein</fullName>
    </submittedName>
</protein>
<evidence type="ECO:0000313" key="2">
    <source>
        <dbReference type="EMBL" id="CAI9566828.1"/>
    </source>
</evidence>
<dbReference type="PROSITE" id="PS50297">
    <property type="entry name" value="ANK_REP_REGION"/>
    <property type="match status" value="1"/>
</dbReference>
<dbReference type="PROSITE" id="PS50088">
    <property type="entry name" value="ANK_REPEAT"/>
    <property type="match status" value="1"/>
</dbReference>
<dbReference type="EMBL" id="CATNWA010014069">
    <property type="protein sequence ID" value="CAI9566828.1"/>
    <property type="molecule type" value="Genomic_DNA"/>
</dbReference>
<dbReference type="InterPro" id="IPR036770">
    <property type="entry name" value="Ankyrin_rpt-contain_sf"/>
</dbReference>
<evidence type="ECO:0000313" key="3">
    <source>
        <dbReference type="Proteomes" id="UP001162483"/>
    </source>
</evidence>
<keyword evidence="3" id="KW-1185">Reference proteome</keyword>
<feature type="non-terminal residue" evidence="2">
    <location>
        <position position="145"/>
    </location>
</feature>
<gene>
    <name evidence="2" type="ORF">SPARVUS_LOCUS6451881</name>
</gene>
<dbReference type="Pfam" id="PF00023">
    <property type="entry name" value="Ank"/>
    <property type="match status" value="2"/>
</dbReference>
<dbReference type="Proteomes" id="UP001162483">
    <property type="component" value="Unassembled WGS sequence"/>
</dbReference>
<organism evidence="2 3">
    <name type="scientific">Staurois parvus</name>
    <dbReference type="NCBI Taxonomy" id="386267"/>
    <lineage>
        <taxon>Eukaryota</taxon>
        <taxon>Metazoa</taxon>
        <taxon>Chordata</taxon>
        <taxon>Craniata</taxon>
        <taxon>Vertebrata</taxon>
        <taxon>Euteleostomi</taxon>
        <taxon>Amphibia</taxon>
        <taxon>Batrachia</taxon>
        <taxon>Anura</taxon>
        <taxon>Neobatrachia</taxon>
        <taxon>Ranoidea</taxon>
        <taxon>Ranidae</taxon>
        <taxon>Staurois</taxon>
    </lineage>
</organism>
<dbReference type="PANTHER" id="PTHR23335">
    <property type="entry name" value="CALMODULIN-BINDING TRANSCRIPTION ACTIVATOR CAMTA"/>
    <property type="match status" value="1"/>
</dbReference>
<proteinExistence type="predicted"/>
<evidence type="ECO:0000256" key="1">
    <source>
        <dbReference type="PROSITE-ProRule" id="PRU00023"/>
    </source>
</evidence>
<keyword evidence="1" id="KW-0040">ANK repeat</keyword>
<dbReference type="Gene3D" id="1.25.40.20">
    <property type="entry name" value="Ankyrin repeat-containing domain"/>
    <property type="match status" value="1"/>
</dbReference>
<accession>A0ABN9D2U8</accession>
<feature type="repeat" description="ANK" evidence="1">
    <location>
        <begin position="37"/>
        <end position="59"/>
    </location>
</feature>
<comment type="caution">
    <text evidence="2">The sequence shown here is derived from an EMBL/GenBank/DDBJ whole genome shotgun (WGS) entry which is preliminary data.</text>
</comment>
<reference evidence="2" key="1">
    <citation type="submission" date="2023-05" db="EMBL/GenBank/DDBJ databases">
        <authorList>
            <person name="Stuckert A."/>
        </authorList>
    </citation>
    <scope>NUCLEOTIDE SEQUENCE</scope>
</reference>
<name>A0ABN9D2U8_9NEOB</name>
<dbReference type="SUPFAM" id="SSF48403">
    <property type="entry name" value="Ankyrin repeat"/>
    <property type="match status" value="1"/>
</dbReference>
<sequence>MSSADSFEARLVAVCEKMMSQTCWVTSDLLAHEMSFRGMTLLHLAAAQGYARLIETLIQWRSIHSQSLVVELEVDPLNVDHFSCTPLMWACALGHTEAATLLFRWDCRALSIPDSLGRLPLGVARSRGHVKLASTLEEMQRQEAA</sequence>
<dbReference type="PANTHER" id="PTHR23335:SF9">
    <property type="entry name" value="CALMODULIN-BINDING TRANSCRIPTION ACTIVATOR 2"/>
    <property type="match status" value="1"/>
</dbReference>
<dbReference type="InterPro" id="IPR002110">
    <property type="entry name" value="Ankyrin_rpt"/>
</dbReference>